<sequence>MYFRCLNGSDYDRGEWIFVQRGRDSPQPGQGSCRRWQPDRVCARDSPAHFRKRRDCVQTCEVRRDKRCLALVTEQFLRPCSESSHDSPRRFWYYDRVQRVCARWAPAITCAYNAFRSIGQCKILCMLPHHGD</sequence>
<evidence type="ECO:0000313" key="2">
    <source>
        <dbReference type="Proteomes" id="UP000821865"/>
    </source>
</evidence>
<dbReference type="Proteomes" id="UP000821865">
    <property type="component" value="Chromosome 7"/>
</dbReference>
<proteinExistence type="predicted"/>
<dbReference type="EMBL" id="CM023476">
    <property type="protein sequence ID" value="KAH7940545.1"/>
    <property type="molecule type" value="Genomic_DNA"/>
</dbReference>
<accession>A0ACB8CCS9</accession>
<evidence type="ECO:0000313" key="1">
    <source>
        <dbReference type="EMBL" id="KAH7940545.1"/>
    </source>
</evidence>
<reference evidence="1" key="1">
    <citation type="submission" date="2020-05" db="EMBL/GenBank/DDBJ databases">
        <title>Large-scale comparative analyses of tick genomes elucidate their genetic diversity and vector capacities.</title>
        <authorList>
            <person name="Jia N."/>
            <person name="Wang J."/>
            <person name="Shi W."/>
            <person name="Du L."/>
            <person name="Sun Y."/>
            <person name="Zhan W."/>
            <person name="Jiang J."/>
            <person name="Wang Q."/>
            <person name="Zhang B."/>
            <person name="Ji P."/>
            <person name="Sakyi L.B."/>
            <person name="Cui X."/>
            <person name="Yuan T."/>
            <person name="Jiang B."/>
            <person name="Yang W."/>
            <person name="Lam T.T.-Y."/>
            <person name="Chang Q."/>
            <person name="Ding S."/>
            <person name="Wang X."/>
            <person name="Zhu J."/>
            <person name="Ruan X."/>
            <person name="Zhao L."/>
            <person name="Wei J."/>
            <person name="Que T."/>
            <person name="Du C."/>
            <person name="Cheng J."/>
            <person name="Dai P."/>
            <person name="Han X."/>
            <person name="Huang E."/>
            <person name="Gao Y."/>
            <person name="Liu J."/>
            <person name="Shao H."/>
            <person name="Ye R."/>
            <person name="Li L."/>
            <person name="Wei W."/>
            <person name="Wang X."/>
            <person name="Wang C."/>
            <person name="Yang T."/>
            <person name="Huo Q."/>
            <person name="Li W."/>
            <person name="Guo W."/>
            <person name="Chen H."/>
            <person name="Zhou L."/>
            <person name="Ni X."/>
            <person name="Tian J."/>
            <person name="Zhou Y."/>
            <person name="Sheng Y."/>
            <person name="Liu T."/>
            <person name="Pan Y."/>
            <person name="Xia L."/>
            <person name="Li J."/>
            <person name="Zhao F."/>
            <person name="Cao W."/>
        </authorList>
    </citation>
    <scope>NUCLEOTIDE SEQUENCE</scope>
    <source>
        <strain evidence="1">Dsil-2018</strain>
    </source>
</reference>
<protein>
    <submittedName>
        <fullName evidence="1">Uncharacterized protein</fullName>
    </submittedName>
</protein>
<name>A0ACB8CCS9_DERSI</name>
<gene>
    <name evidence="1" type="ORF">HPB49_001742</name>
</gene>
<comment type="caution">
    <text evidence="1">The sequence shown here is derived from an EMBL/GenBank/DDBJ whole genome shotgun (WGS) entry which is preliminary data.</text>
</comment>
<organism evidence="1 2">
    <name type="scientific">Dermacentor silvarum</name>
    <name type="common">Tick</name>
    <dbReference type="NCBI Taxonomy" id="543639"/>
    <lineage>
        <taxon>Eukaryota</taxon>
        <taxon>Metazoa</taxon>
        <taxon>Ecdysozoa</taxon>
        <taxon>Arthropoda</taxon>
        <taxon>Chelicerata</taxon>
        <taxon>Arachnida</taxon>
        <taxon>Acari</taxon>
        <taxon>Parasitiformes</taxon>
        <taxon>Ixodida</taxon>
        <taxon>Ixodoidea</taxon>
        <taxon>Ixodidae</taxon>
        <taxon>Rhipicephalinae</taxon>
        <taxon>Dermacentor</taxon>
    </lineage>
</organism>
<keyword evidence="2" id="KW-1185">Reference proteome</keyword>